<dbReference type="Gene3D" id="3.40.50.2000">
    <property type="entry name" value="Glycogen Phosphorylase B"/>
    <property type="match status" value="1"/>
</dbReference>
<dbReference type="CDD" id="cd03801">
    <property type="entry name" value="GT4_PimA-like"/>
    <property type="match status" value="1"/>
</dbReference>
<dbReference type="Pfam" id="PF00535">
    <property type="entry name" value="Glycos_transf_2"/>
    <property type="match status" value="1"/>
</dbReference>
<dbReference type="CDD" id="cd00761">
    <property type="entry name" value="Glyco_tranf_GTA_type"/>
    <property type="match status" value="1"/>
</dbReference>
<reference evidence="3 4" key="1">
    <citation type="submission" date="2019-08" db="EMBL/GenBank/DDBJ databases">
        <title>Hyperibacter terrae gen. nov., sp. nov. and Hyperibacter viscosus sp. nov., two new members in the family Rhodospirillaceae isolated from the rhizosphere of Hypericum perforatum.</title>
        <authorList>
            <person name="Noviana Z."/>
        </authorList>
    </citation>
    <scope>NUCLEOTIDE SEQUENCE [LARGE SCALE GENOMIC DNA]</scope>
    <source>
        <strain evidence="3 4">R5959</strain>
    </source>
</reference>
<dbReference type="PANTHER" id="PTHR12526">
    <property type="entry name" value="GLYCOSYLTRANSFERASE"/>
    <property type="match status" value="1"/>
</dbReference>
<organism evidence="3 4">
    <name type="scientific">Hypericibacter adhaerens</name>
    <dbReference type="NCBI Taxonomy" id="2602016"/>
    <lineage>
        <taxon>Bacteria</taxon>
        <taxon>Pseudomonadati</taxon>
        <taxon>Pseudomonadota</taxon>
        <taxon>Alphaproteobacteria</taxon>
        <taxon>Rhodospirillales</taxon>
        <taxon>Dongiaceae</taxon>
        <taxon>Hypericibacter</taxon>
    </lineage>
</organism>
<dbReference type="RefSeq" id="WP_151115981.1">
    <property type="nucleotide sequence ID" value="NZ_CP042582.1"/>
</dbReference>
<keyword evidence="4" id="KW-1185">Reference proteome</keyword>
<dbReference type="KEGG" id="hadh:FRZ61_13710"/>
<proteinExistence type="predicted"/>
<dbReference type="InterPro" id="IPR001296">
    <property type="entry name" value="Glyco_trans_1"/>
</dbReference>
<evidence type="ECO:0000313" key="3">
    <source>
        <dbReference type="EMBL" id="QEX21446.1"/>
    </source>
</evidence>
<dbReference type="Pfam" id="PF00534">
    <property type="entry name" value="Glycos_transf_1"/>
    <property type="match status" value="1"/>
</dbReference>
<evidence type="ECO:0008006" key="5">
    <source>
        <dbReference type="Google" id="ProtNLM"/>
    </source>
</evidence>
<dbReference type="EMBL" id="CP042582">
    <property type="protein sequence ID" value="QEX21446.1"/>
    <property type="molecule type" value="Genomic_DNA"/>
</dbReference>
<dbReference type="Proteomes" id="UP000325797">
    <property type="component" value="Chromosome"/>
</dbReference>
<dbReference type="OrthoDB" id="7249056at2"/>
<accession>A0A5J6N3H1</accession>
<dbReference type="AlphaFoldDB" id="A0A5J6N3H1"/>
<evidence type="ECO:0000259" key="1">
    <source>
        <dbReference type="Pfam" id="PF00534"/>
    </source>
</evidence>
<name>A0A5J6N3H1_9PROT</name>
<dbReference type="GO" id="GO:0016757">
    <property type="term" value="F:glycosyltransferase activity"/>
    <property type="evidence" value="ECO:0007669"/>
    <property type="project" value="InterPro"/>
</dbReference>
<feature type="domain" description="Glycosyltransferase 2-like" evidence="2">
    <location>
        <begin position="450"/>
        <end position="547"/>
    </location>
</feature>
<dbReference type="InterPro" id="IPR029044">
    <property type="entry name" value="Nucleotide-diphossugar_trans"/>
</dbReference>
<dbReference type="InterPro" id="IPR001173">
    <property type="entry name" value="Glyco_trans_2-like"/>
</dbReference>
<dbReference type="Gene3D" id="3.90.550.10">
    <property type="entry name" value="Spore Coat Polysaccharide Biosynthesis Protein SpsA, Chain A"/>
    <property type="match status" value="1"/>
</dbReference>
<dbReference type="SUPFAM" id="SSF53756">
    <property type="entry name" value="UDP-Glycosyltransferase/glycogen phosphorylase"/>
    <property type="match status" value="1"/>
</dbReference>
<gene>
    <name evidence="3" type="ORF">FRZ61_13710</name>
</gene>
<evidence type="ECO:0000313" key="4">
    <source>
        <dbReference type="Proteomes" id="UP000325797"/>
    </source>
</evidence>
<evidence type="ECO:0000259" key="2">
    <source>
        <dbReference type="Pfam" id="PF00535"/>
    </source>
</evidence>
<protein>
    <recommendedName>
        <fullName evidence="5">Glycosyltransferase 2-like domain-containing protein</fullName>
    </recommendedName>
</protein>
<feature type="domain" description="Glycosyl transferase family 1" evidence="1">
    <location>
        <begin position="207"/>
        <end position="365"/>
    </location>
</feature>
<dbReference type="SUPFAM" id="SSF53448">
    <property type="entry name" value="Nucleotide-diphospho-sugar transferases"/>
    <property type="match status" value="1"/>
</dbReference>
<sequence length="675" mass="74358">MRVLILDFDFFSAVGGGQTFYRRVVSRHRRMDFHYPSRGPDLKAAMRRHLPANAVPFGFDSFTDVWDVISRLALEWLDVDHLALLCRIALAWQGSSFDIVEIPSFFPAAHLIRPVFAAYGIAVGRVSIGLLGWLSTSTRNAYQSEGIGKHAAIYADAERRSMAAADIRYTISDLHAGLNAERELPIATVDMHDALEDFPLPAADPPGEGPPDLWYVGRLDRNKGPDLFVEIAARLPRSLYGRCRLAGPDNLWVDGERWSHRIEALAAERNIEAHYVGQLPDEEVRKQVYGGRSLLVVPSRTDAFNYVAIEALANGCPVLLSKHAGVAGFLAARHPSIAPPIIDPEDIDGSAMALRRLLETYPQSALTLRENLRRAPLPRPRQDFMAAIWSGAPVRSRQSDGDLSGLHSRILAQQPLAIPAARNWRTRGGEASAPVLSCILWMTRPDAEAARTLVSLSGASLPGVEVLVVDDGSSPGRPVRRAIRAILPEARILRQSAQGRVAAWNRGLAASQAPHVCFLEPGDGFDRWLLESMMATLRRGEPDAVAIWAAMRLLHIDGRPYGASENRAASAAEGEQVPDARSIAILSRPALDRTGAFDTTLDRLSWQDLWLRLARTGRVLRHRDGWAWRWMESPSDGAAASSEERARLEAKRQTLERWSAVAAFSGIASRTETSS</sequence>